<gene>
    <name evidence="1" type="ORF">LTR09_007255</name>
</gene>
<dbReference type="AlphaFoldDB" id="A0AAJ0DJV0"/>
<keyword evidence="2" id="KW-1185">Reference proteome</keyword>
<dbReference type="SUPFAM" id="SSF48452">
    <property type="entry name" value="TPR-like"/>
    <property type="match status" value="1"/>
</dbReference>
<accession>A0AAJ0DJV0</accession>
<protein>
    <submittedName>
        <fullName evidence="1">Uncharacterized protein</fullName>
    </submittedName>
</protein>
<organism evidence="1 2">
    <name type="scientific">Extremus antarcticus</name>
    <dbReference type="NCBI Taxonomy" id="702011"/>
    <lineage>
        <taxon>Eukaryota</taxon>
        <taxon>Fungi</taxon>
        <taxon>Dikarya</taxon>
        <taxon>Ascomycota</taxon>
        <taxon>Pezizomycotina</taxon>
        <taxon>Dothideomycetes</taxon>
        <taxon>Dothideomycetidae</taxon>
        <taxon>Mycosphaerellales</taxon>
        <taxon>Extremaceae</taxon>
        <taxon>Extremus</taxon>
    </lineage>
</organism>
<dbReference type="Proteomes" id="UP001271007">
    <property type="component" value="Unassembled WGS sequence"/>
</dbReference>
<dbReference type="InterPro" id="IPR011990">
    <property type="entry name" value="TPR-like_helical_dom_sf"/>
</dbReference>
<comment type="caution">
    <text evidence="1">The sequence shown here is derived from an EMBL/GenBank/DDBJ whole genome shotgun (WGS) entry which is preliminary data.</text>
</comment>
<evidence type="ECO:0000313" key="2">
    <source>
        <dbReference type="Proteomes" id="UP001271007"/>
    </source>
</evidence>
<evidence type="ECO:0000313" key="1">
    <source>
        <dbReference type="EMBL" id="KAK3051600.1"/>
    </source>
</evidence>
<reference evidence="1" key="1">
    <citation type="submission" date="2023-04" db="EMBL/GenBank/DDBJ databases">
        <title>Black Yeasts Isolated from many extreme environments.</title>
        <authorList>
            <person name="Coleine C."/>
            <person name="Stajich J.E."/>
            <person name="Selbmann L."/>
        </authorList>
    </citation>
    <scope>NUCLEOTIDE SEQUENCE</scope>
    <source>
        <strain evidence="1">CCFEE 5312</strain>
    </source>
</reference>
<dbReference type="EMBL" id="JAWDJX010000025">
    <property type="protein sequence ID" value="KAK3051600.1"/>
    <property type="molecule type" value="Genomic_DNA"/>
</dbReference>
<name>A0AAJ0DJV0_9PEZI</name>
<proteinExistence type="predicted"/>
<sequence>MGKLDAMQSPAQSATQDSAAEIVDVVGSNVLVMLISVVTTLVTSECLEYYNKEITLERATSSLTTLLGLILLRSGRNYEAQQALDKAFDIAMRELRKRH</sequence>